<dbReference type="SUPFAM" id="SSF53335">
    <property type="entry name" value="S-adenosyl-L-methionine-dependent methyltransferases"/>
    <property type="match status" value="1"/>
</dbReference>
<keyword evidence="4" id="KW-1185">Reference proteome</keyword>
<comment type="caution">
    <text evidence="3">The sequence shown here is derived from an EMBL/GenBank/DDBJ whole genome shotgun (WGS) entry which is preliminary data.</text>
</comment>
<sequence length="243" mass="27750">MSKNEKPQQWHQLPCGDEIQLAVEQQLASWWPRIFGYHLLKLGPLSHQISSLHCNIARHFSIHDGEGASIIADPHHLPLNSGSMDAVLMSFLIEFEQDPYRLLREVDRVMISGGYIFICGFNPVSTAFIGKVMPKYQTKLPWSGQFFMPARVKDWLGLLGYKILQDERFIYHPLIGDINQGAWWQNRIERWLPGIGSVYLIVARKMESPLTPIREKKKARAPQWAPASTAGRTGHSNKLNNPN</sequence>
<dbReference type="InterPro" id="IPR013216">
    <property type="entry name" value="Methyltransf_11"/>
</dbReference>
<name>A0ABT0KMZ7_9GAMM</name>
<dbReference type="InterPro" id="IPR029063">
    <property type="entry name" value="SAM-dependent_MTases_sf"/>
</dbReference>
<accession>A0ABT0KMZ7</accession>
<gene>
    <name evidence="3" type="ORF">L2737_07420</name>
</gene>
<feature type="domain" description="Methyltransferase type 11" evidence="2">
    <location>
        <begin position="69"/>
        <end position="118"/>
    </location>
</feature>
<keyword evidence="3" id="KW-0808">Transferase</keyword>
<dbReference type="EMBL" id="JAKIKU010000003">
    <property type="protein sequence ID" value="MCL1045154.1"/>
    <property type="molecule type" value="Genomic_DNA"/>
</dbReference>
<dbReference type="Gene3D" id="3.40.50.150">
    <property type="entry name" value="Vaccinia Virus protein VP39"/>
    <property type="match status" value="1"/>
</dbReference>
<dbReference type="GO" id="GO:0008168">
    <property type="term" value="F:methyltransferase activity"/>
    <property type="evidence" value="ECO:0007669"/>
    <property type="project" value="UniProtKB-KW"/>
</dbReference>
<evidence type="ECO:0000313" key="3">
    <source>
        <dbReference type="EMBL" id="MCL1045154.1"/>
    </source>
</evidence>
<dbReference type="Pfam" id="PF08241">
    <property type="entry name" value="Methyltransf_11"/>
    <property type="match status" value="1"/>
</dbReference>
<dbReference type="RefSeq" id="WP_248955311.1">
    <property type="nucleotide sequence ID" value="NZ_JAKIKU010000003.1"/>
</dbReference>
<protein>
    <submittedName>
        <fullName evidence="3">Class I SAM-dependent methyltransferase</fullName>
    </submittedName>
</protein>
<organism evidence="3 4">
    <name type="scientific">Shewanella electrodiphila</name>
    <dbReference type="NCBI Taxonomy" id="934143"/>
    <lineage>
        <taxon>Bacteria</taxon>
        <taxon>Pseudomonadati</taxon>
        <taxon>Pseudomonadota</taxon>
        <taxon>Gammaproteobacteria</taxon>
        <taxon>Alteromonadales</taxon>
        <taxon>Shewanellaceae</taxon>
        <taxon>Shewanella</taxon>
    </lineage>
</organism>
<evidence type="ECO:0000256" key="1">
    <source>
        <dbReference type="SAM" id="MobiDB-lite"/>
    </source>
</evidence>
<reference evidence="3 4" key="1">
    <citation type="submission" date="2022-01" db="EMBL/GenBank/DDBJ databases">
        <title>Whole genome-based taxonomy of the Shewanellaceae.</title>
        <authorList>
            <person name="Martin-Rodriguez A.J."/>
        </authorList>
    </citation>
    <scope>NUCLEOTIDE SEQUENCE [LARGE SCALE GENOMIC DNA]</scope>
    <source>
        <strain evidence="3 4">DSM 24955</strain>
    </source>
</reference>
<feature type="region of interest" description="Disordered" evidence="1">
    <location>
        <begin position="214"/>
        <end position="243"/>
    </location>
</feature>
<evidence type="ECO:0000313" key="4">
    <source>
        <dbReference type="Proteomes" id="UP001202134"/>
    </source>
</evidence>
<dbReference type="Proteomes" id="UP001202134">
    <property type="component" value="Unassembled WGS sequence"/>
</dbReference>
<feature type="compositionally biased region" description="Polar residues" evidence="1">
    <location>
        <begin position="230"/>
        <end position="243"/>
    </location>
</feature>
<evidence type="ECO:0000259" key="2">
    <source>
        <dbReference type="Pfam" id="PF08241"/>
    </source>
</evidence>
<keyword evidence="3" id="KW-0489">Methyltransferase</keyword>
<proteinExistence type="predicted"/>
<dbReference type="GO" id="GO:0032259">
    <property type="term" value="P:methylation"/>
    <property type="evidence" value="ECO:0007669"/>
    <property type="project" value="UniProtKB-KW"/>
</dbReference>